<dbReference type="EMBL" id="PKPP01000357">
    <property type="protein sequence ID" value="PWA93786.1"/>
    <property type="molecule type" value="Genomic_DNA"/>
</dbReference>
<dbReference type="Pfam" id="PF08646">
    <property type="entry name" value="Rep_fac-A_C"/>
    <property type="match status" value="1"/>
</dbReference>
<dbReference type="Proteomes" id="UP000245207">
    <property type="component" value="Unassembled WGS sequence"/>
</dbReference>
<dbReference type="STRING" id="35608.A0A2U1Q6Z8"/>
<evidence type="ECO:0000259" key="7">
    <source>
        <dbReference type="Pfam" id="PF02721"/>
    </source>
</evidence>
<accession>A0A2U1Q6Z8</accession>
<dbReference type="CDD" id="cd04476">
    <property type="entry name" value="RPA1_DBD_C"/>
    <property type="match status" value="1"/>
</dbReference>
<dbReference type="SMART" id="SM00384">
    <property type="entry name" value="AT_hook"/>
    <property type="match status" value="3"/>
</dbReference>
<evidence type="ECO:0000256" key="1">
    <source>
        <dbReference type="ARBA" id="ARBA00005690"/>
    </source>
</evidence>
<keyword evidence="2" id="KW-0479">Metal-binding</keyword>
<evidence type="ECO:0000256" key="6">
    <source>
        <dbReference type="SAM" id="MobiDB-lite"/>
    </source>
</evidence>
<proteinExistence type="inferred from homology"/>
<dbReference type="InterPro" id="IPR017956">
    <property type="entry name" value="AT_hook_DNA-bd_motif"/>
</dbReference>
<dbReference type="Gene3D" id="2.40.50.140">
    <property type="entry name" value="Nucleic acid-binding proteins"/>
    <property type="match status" value="3"/>
</dbReference>
<reference evidence="9 10" key="1">
    <citation type="journal article" date="2018" name="Mol. Plant">
        <title>The genome of Artemisia annua provides insight into the evolution of Asteraceae family and artemisinin biosynthesis.</title>
        <authorList>
            <person name="Shen Q."/>
            <person name="Zhang L."/>
            <person name="Liao Z."/>
            <person name="Wang S."/>
            <person name="Yan T."/>
            <person name="Shi P."/>
            <person name="Liu M."/>
            <person name="Fu X."/>
            <person name="Pan Q."/>
            <person name="Wang Y."/>
            <person name="Lv Z."/>
            <person name="Lu X."/>
            <person name="Zhang F."/>
            <person name="Jiang W."/>
            <person name="Ma Y."/>
            <person name="Chen M."/>
            <person name="Hao X."/>
            <person name="Li L."/>
            <person name="Tang Y."/>
            <person name="Lv G."/>
            <person name="Zhou Y."/>
            <person name="Sun X."/>
            <person name="Brodelius P.E."/>
            <person name="Rose J.K.C."/>
            <person name="Tang K."/>
        </authorList>
    </citation>
    <scope>NUCLEOTIDE SEQUENCE [LARGE SCALE GENOMIC DNA]</scope>
    <source>
        <strain evidence="10">cv. Huhao1</strain>
        <tissue evidence="9">Leaf</tissue>
    </source>
</reference>
<keyword evidence="4" id="KW-0862">Zinc</keyword>
<evidence type="ECO:0000256" key="5">
    <source>
        <dbReference type="ARBA" id="ARBA00023125"/>
    </source>
</evidence>
<keyword evidence="3" id="KW-0863">Zinc-finger</keyword>
<organism evidence="9 10">
    <name type="scientific">Artemisia annua</name>
    <name type="common">Sweet wormwood</name>
    <dbReference type="NCBI Taxonomy" id="35608"/>
    <lineage>
        <taxon>Eukaryota</taxon>
        <taxon>Viridiplantae</taxon>
        <taxon>Streptophyta</taxon>
        <taxon>Embryophyta</taxon>
        <taxon>Tracheophyta</taxon>
        <taxon>Spermatophyta</taxon>
        <taxon>Magnoliopsida</taxon>
        <taxon>eudicotyledons</taxon>
        <taxon>Gunneridae</taxon>
        <taxon>Pentapetalae</taxon>
        <taxon>asterids</taxon>
        <taxon>campanulids</taxon>
        <taxon>Asterales</taxon>
        <taxon>Asteraceae</taxon>
        <taxon>Asteroideae</taxon>
        <taxon>Anthemideae</taxon>
        <taxon>Artemisiinae</taxon>
        <taxon>Artemisia</taxon>
    </lineage>
</organism>
<dbReference type="Pfam" id="PF02721">
    <property type="entry name" value="DUF223"/>
    <property type="match status" value="1"/>
</dbReference>
<dbReference type="AlphaFoldDB" id="A0A2U1Q6Z8"/>
<evidence type="ECO:0000256" key="4">
    <source>
        <dbReference type="ARBA" id="ARBA00022833"/>
    </source>
</evidence>
<name>A0A2U1Q6Z8_ARTAN</name>
<protein>
    <submittedName>
        <fullName evidence="9">Replication protein A 70 kDa DNA-binding subunit B</fullName>
    </submittedName>
</protein>
<dbReference type="CDD" id="cd04481">
    <property type="entry name" value="RPA1_DBD_B_like"/>
    <property type="match status" value="1"/>
</dbReference>
<evidence type="ECO:0000256" key="3">
    <source>
        <dbReference type="ARBA" id="ARBA00022771"/>
    </source>
</evidence>
<dbReference type="OrthoDB" id="1040769at2759"/>
<comment type="caution">
    <text evidence="9">The sequence shown here is derived from an EMBL/GenBank/DDBJ whole genome shotgun (WGS) entry which is preliminary data.</text>
</comment>
<dbReference type="PANTHER" id="PTHR47165">
    <property type="entry name" value="OS03G0429900 PROTEIN"/>
    <property type="match status" value="1"/>
</dbReference>
<evidence type="ECO:0000259" key="8">
    <source>
        <dbReference type="Pfam" id="PF08646"/>
    </source>
</evidence>
<gene>
    <name evidence="9" type="ORF">CTI12_AA067500</name>
</gene>
<dbReference type="GO" id="GO:0003677">
    <property type="term" value="F:DNA binding"/>
    <property type="evidence" value="ECO:0007669"/>
    <property type="project" value="UniProtKB-KW"/>
</dbReference>
<dbReference type="PANTHER" id="PTHR47165:SF4">
    <property type="entry name" value="OS03G0429900 PROTEIN"/>
    <property type="match status" value="1"/>
</dbReference>
<keyword evidence="5 9" id="KW-0238">DNA-binding</keyword>
<dbReference type="SUPFAM" id="SSF50249">
    <property type="entry name" value="Nucleic acid-binding proteins"/>
    <property type="match status" value="3"/>
</dbReference>
<dbReference type="InterPro" id="IPR012340">
    <property type="entry name" value="NA-bd_OB-fold"/>
</dbReference>
<dbReference type="InterPro" id="IPR047192">
    <property type="entry name" value="Euk_RPA1_DBD_C"/>
</dbReference>
<dbReference type="GO" id="GO:0008270">
    <property type="term" value="F:zinc ion binding"/>
    <property type="evidence" value="ECO:0007669"/>
    <property type="project" value="UniProtKB-KW"/>
</dbReference>
<comment type="similarity">
    <text evidence="1">Belongs to the replication factor A protein 1 family.</text>
</comment>
<dbReference type="InterPro" id="IPR003871">
    <property type="entry name" value="RFA1B/D_OB_1st"/>
</dbReference>
<sequence length="854" mass="96487">MDSKITKVSELTPFRDDWKVKVRVIRLWKLPDFNNPLVTYSLEMVLMDEEGCKIHASVKKGLVPKFDPKMEQGQCYCLSDFGVTERFGKHHVVSHKYRMSFYEITKVVKCDDIGCSLFGFDFKPFESVRKETRPSTVAYDVIGEVVSCGSLDYPLIEGKPVKQLRFELQDTMGIRLSITLWGPYAEQLDAALGDRTKMSILIMQFAKHKIYRGKPTLSNLYNCTRFFINEDIPEIINFKNNVVAIVGAEASDHRIAPLVTYNKISVRDEFLTHLEKVNLADIRDIRKVMSCVIVGTIKCVERESKWYYLGCRACNFGVDTKTEDCMDEESGLVKKKTTYVCKSKACGEVTDVLYKFKIQIRVLDNTGSVSLTLFDRLANTLIDKDANELVEKQQQDGQLDILPKDFDILLERKLAFKVDITDYNLTKNKYVYGISQICQEADVIEELDLKVSTIQATVSSSLTPSLGFITPPPRLTYQDSASESGATNSMIEALKDTGTSPVKRKLDDVIDVDELSNASSTKKKLLQPKIEKQMSSDRHFINLSSNNNCEHQRLASLQFVYLSLDRCCLTRYYLENNRPPLRKRGRPPLYDISNYSKSSNSNTPSHCLKDITSVLSNATSTQNENCVGHDSYPGKAKRGRPPKYDISNLDLHGSIAATQISSVPQVTQTGPALLTNESQGALRKRGRPPKYDISNRSCLSMSKPEETYHTRSSTFGHVFHDGQQTQINYQSRSKGKGKIYEDGNDNDTGYHTPLNSITYRSSVTNSSSKSKVANDITSMSSRKHNLRNKSALLSDIPIHDFDIAEDDDIEVDLRNPYVGVSEGQDQAVGKPVGILLSRKLQRHYVQFWMVTTSW</sequence>
<dbReference type="CDD" id="cd04480">
    <property type="entry name" value="RPA1_DBD_A_like"/>
    <property type="match status" value="1"/>
</dbReference>
<feature type="domain" description="Replication factor A C-terminal" evidence="8">
    <location>
        <begin position="294"/>
        <end position="397"/>
    </location>
</feature>
<feature type="region of interest" description="Disordered" evidence="6">
    <location>
        <begin position="728"/>
        <end position="750"/>
    </location>
</feature>
<feature type="region of interest" description="Disordered" evidence="6">
    <location>
        <begin position="676"/>
        <end position="695"/>
    </location>
</feature>
<evidence type="ECO:0000256" key="2">
    <source>
        <dbReference type="ARBA" id="ARBA00022723"/>
    </source>
</evidence>
<evidence type="ECO:0000313" key="9">
    <source>
        <dbReference type="EMBL" id="PWA93786.1"/>
    </source>
</evidence>
<feature type="domain" description="Replication protein A 70 kDa DNA-binding subunit B/D first OB fold" evidence="7">
    <location>
        <begin position="6"/>
        <end position="110"/>
    </location>
</feature>
<dbReference type="InterPro" id="IPR013955">
    <property type="entry name" value="Rep_factor-A_C"/>
</dbReference>
<keyword evidence="10" id="KW-1185">Reference proteome</keyword>
<evidence type="ECO:0000313" key="10">
    <source>
        <dbReference type="Proteomes" id="UP000245207"/>
    </source>
</evidence>
<feature type="region of interest" description="Disordered" evidence="6">
    <location>
        <begin position="622"/>
        <end position="641"/>
    </location>
</feature>